<dbReference type="Proteomes" id="UP000176450">
    <property type="component" value="Unassembled WGS sequence"/>
</dbReference>
<evidence type="ECO:0000256" key="2">
    <source>
        <dbReference type="SAM" id="MobiDB-lite"/>
    </source>
</evidence>
<dbReference type="EMBL" id="MFJX01000031">
    <property type="protein sequence ID" value="OGG30566.1"/>
    <property type="molecule type" value="Genomic_DNA"/>
</dbReference>
<dbReference type="Gene3D" id="2.40.100.10">
    <property type="entry name" value="Cyclophilin-like"/>
    <property type="match status" value="1"/>
</dbReference>
<feature type="domain" description="PPIase cyclophilin-type" evidence="3">
    <location>
        <begin position="18"/>
        <end position="164"/>
    </location>
</feature>
<dbReference type="GO" id="GO:0003755">
    <property type="term" value="F:peptidyl-prolyl cis-trans isomerase activity"/>
    <property type="evidence" value="ECO:0007669"/>
    <property type="project" value="UniProtKB-UniRule"/>
</dbReference>
<accession>A0A1F6B0X4</accession>
<keyword evidence="1 4" id="KW-0413">Isomerase</keyword>
<dbReference type="SUPFAM" id="SSF50891">
    <property type="entry name" value="Cyclophilin-like"/>
    <property type="match status" value="1"/>
</dbReference>
<dbReference type="PANTHER" id="PTHR45625">
    <property type="entry name" value="PEPTIDYL-PROLYL CIS-TRANS ISOMERASE-RELATED"/>
    <property type="match status" value="1"/>
</dbReference>
<comment type="catalytic activity">
    <reaction evidence="1">
        <text>[protein]-peptidylproline (omega=180) = [protein]-peptidylproline (omega=0)</text>
        <dbReference type="Rhea" id="RHEA:16237"/>
        <dbReference type="Rhea" id="RHEA-COMP:10747"/>
        <dbReference type="Rhea" id="RHEA-COMP:10748"/>
        <dbReference type="ChEBI" id="CHEBI:83833"/>
        <dbReference type="ChEBI" id="CHEBI:83834"/>
        <dbReference type="EC" id="5.2.1.8"/>
    </reaction>
</comment>
<comment type="function">
    <text evidence="1">PPIases accelerate the folding of proteins. It catalyzes the cis-trans isomerization of proline imidic peptide bonds in oligopeptides.</text>
</comment>
<dbReference type="InterPro" id="IPR029000">
    <property type="entry name" value="Cyclophilin-like_dom_sf"/>
</dbReference>
<dbReference type="PROSITE" id="PS50072">
    <property type="entry name" value="CSA_PPIASE_2"/>
    <property type="match status" value="1"/>
</dbReference>
<dbReference type="CDD" id="cd00317">
    <property type="entry name" value="cyclophilin"/>
    <property type="match status" value="1"/>
</dbReference>
<name>A0A1F6B0X4_9BACT</name>
<proteinExistence type="inferred from homology"/>
<reference evidence="4 5" key="1">
    <citation type="journal article" date="2016" name="Nat. Commun.">
        <title>Thousands of microbial genomes shed light on interconnected biogeochemical processes in an aquifer system.</title>
        <authorList>
            <person name="Anantharaman K."/>
            <person name="Brown C.T."/>
            <person name="Hug L.A."/>
            <person name="Sharon I."/>
            <person name="Castelle C.J."/>
            <person name="Probst A.J."/>
            <person name="Thomas B.C."/>
            <person name="Singh A."/>
            <person name="Wilkins M.J."/>
            <person name="Karaoz U."/>
            <person name="Brodie E.L."/>
            <person name="Williams K.H."/>
            <person name="Hubbard S.S."/>
            <person name="Banfield J.F."/>
        </authorList>
    </citation>
    <scope>NUCLEOTIDE SEQUENCE [LARGE SCALE GENOMIC DNA]</scope>
</reference>
<dbReference type="PROSITE" id="PS00170">
    <property type="entry name" value="CSA_PPIASE_1"/>
    <property type="match status" value="1"/>
</dbReference>
<dbReference type="EC" id="5.2.1.8" evidence="1"/>
<dbReference type="InterPro" id="IPR002130">
    <property type="entry name" value="Cyclophilin-type_PPIase_dom"/>
</dbReference>
<dbReference type="Pfam" id="PF00160">
    <property type="entry name" value="Pro_isomerase"/>
    <property type="match status" value="1"/>
</dbReference>
<dbReference type="AlphaFoldDB" id="A0A1F6B0X4"/>
<dbReference type="PANTHER" id="PTHR45625:SF3">
    <property type="entry name" value="PEPTIDYL-PROLYL CIS-TRANS ISOMERASE B-RELATED"/>
    <property type="match status" value="1"/>
</dbReference>
<dbReference type="GO" id="GO:0006457">
    <property type="term" value="P:protein folding"/>
    <property type="evidence" value="ECO:0007669"/>
    <property type="project" value="InterPro"/>
</dbReference>
<keyword evidence="1" id="KW-0697">Rotamase</keyword>
<evidence type="ECO:0000259" key="3">
    <source>
        <dbReference type="PROSITE" id="PS50072"/>
    </source>
</evidence>
<evidence type="ECO:0000256" key="1">
    <source>
        <dbReference type="RuleBase" id="RU363019"/>
    </source>
</evidence>
<evidence type="ECO:0000313" key="4">
    <source>
        <dbReference type="EMBL" id="OGG30566.1"/>
    </source>
</evidence>
<gene>
    <name evidence="4" type="ORF">A3A63_02005</name>
</gene>
<evidence type="ECO:0000313" key="5">
    <source>
        <dbReference type="Proteomes" id="UP000176450"/>
    </source>
</evidence>
<dbReference type="InterPro" id="IPR020892">
    <property type="entry name" value="Cyclophilin-type_PPIase_CS"/>
</dbReference>
<protein>
    <recommendedName>
        <fullName evidence="1">Peptidyl-prolyl cis-trans isomerase</fullName>
        <shortName evidence="1">PPIase</shortName>
        <ecNumber evidence="1">5.2.1.8</ecNumber>
    </recommendedName>
</protein>
<dbReference type="PRINTS" id="PR00153">
    <property type="entry name" value="CSAPPISMRASE"/>
</dbReference>
<sequence>MSIDQKKTYKATITTSKGAMRLTLFANDAPVAVNNFVFLAKEGFYNSTVFHRIIRGFMIQGGDPLGTGMGSPGYTFADEPITREYTRGTIAMANSGANTNGSQFFVMHADNGLPKNYVIFGTIDPKDTVSFVTLDAIAATPVAMSSSGEQSKPTETVTVQSVTIE</sequence>
<feature type="region of interest" description="Disordered" evidence="2">
    <location>
        <begin position="143"/>
        <end position="165"/>
    </location>
</feature>
<comment type="similarity">
    <text evidence="1">Belongs to the cyclophilin-type PPIase family.</text>
</comment>
<comment type="caution">
    <text evidence="4">The sequence shown here is derived from an EMBL/GenBank/DDBJ whole genome shotgun (WGS) entry which is preliminary data.</text>
</comment>
<organism evidence="4 5">
    <name type="scientific">Candidatus Gottesmanbacteria bacterium RIFCSPLOWO2_01_FULL_46_9</name>
    <dbReference type="NCBI Taxonomy" id="1798394"/>
    <lineage>
        <taxon>Bacteria</taxon>
        <taxon>Candidatus Gottesmaniibacteriota</taxon>
    </lineage>
</organism>
<dbReference type="InterPro" id="IPR044666">
    <property type="entry name" value="Cyclophilin_A-like"/>
</dbReference>